<evidence type="ECO:0000313" key="3">
    <source>
        <dbReference type="Proteomes" id="UP001597227"/>
    </source>
</evidence>
<reference evidence="3" key="1">
    <citation type="journal article" date="2019" name="Int. J. Syst. Evol. Microbiol.">
        <title>The Global Catalogue of Microorganisms (GCM) 10K type strain sequencing project: providing services to taxonomists for standard genome sequencing and annotation.</title>
        <authorList>
            <consortium name="The Broad Institute Genomics Platform"/>
            <consortium name="The Broad Institute Genome Sequencing Center for Infectious Disease"/>
            <person name="Wu L."/>
            <person name="Ma J."/>
        </authorList>
    </citation>
    <scope>NUCLEOTIDE SEQUENCE [LARGE SCALE GENOMIC DNA]</scope>
    <source>
        <strain evidence="3">CCUG 15531</strain>
    </source>
</reference>
<comment type="caution">
    <text evidence="2">The sequence shown here is derived from an EMBL/GenBank/DDBJ whole genome shotgun (WGS) entry which is preliminary data.</text>
</comment>
<evidence type="ECO:0000313" key="2">
    <source>
        <dbReference type="EMBL" id="MFD1777289.1"/>
    </source>
</evidence>
<evidence type="ECO:0000259" key="1">
    <source>
        <dbReference type="Pfam" id="PF14493"/>
    </source>
</evidence>
<organism evidence="2 3">
    <name type="scientific">Fredinandcohnia salidurans</name>
    <dbReference type="NCBI Taxonomy" id="2595041"/>
    <lineage>
        <taxon>Bacteria</taxon>
        <taxon>Bacillati</taxon>
        <taxon>Bacillota</taxon>
        <taxon>Bacilli</taxon>
        <taxon>Bacillales</taxon>
        <taxon>Bacillaceae</taxon>
        <taxon>Fredinandcohnia</taxon>
    </lineage>
</organism>
<dbReference type="PIRSF" id="PIRSF021350">
    <property type="entry name" value="UCP021350"/>
    <property type="match status" value="1"/>
</dbReference>
<proteinExistence type="predicted"/>
<feature type="domain" description="Helicase Helix-turn-helix" evidence="1">
    <location>
        <begin position="261"/>
        <end position="349"/>
    </location>
</feature>
<sequence>MNITYRSILILYCLHKLDGERTVYGIHHLLNGKKSSQTIGDANLFGLTPLFGILRPIAREQVEKEIQILHEHALIQEITGSSNKFTITSLGIRVLKKEFEKKPIPPQLNGWKHNEQSILLWRRLSLLTQVLSNLVNEKKQYTPIQQEDSIADWVKGFLIKDGHTRFTLSEALYKEILSLLEMVSELESTIFVMRLTSSARIGYTIDQISSLLGEDEVWCQVLFLHTLHTMIHHLEMNRHSFPLLGSMIEAHHQEEVLLTASTKKTYQLLLQGKTIDEIGIIRNLKRNTIEDHIVEVTHQKPNFSIDRFVPHEHLQQILSVYKTLQIKQLRPLKEKLTNDISYFEIRLVLARFGGKHGS</sequence>
<dbReference type="EMBL" id="JBHUEK010000004">
    <property type="protein sequence ID" value="MFD1777289.1"/>
    <property type="molecule type" value="Genomic_DNA"/>
</dbReference>
<dbReference type="InterPro" id="IPR029491">
    <property type="entry name" value="Helicase_HTH"/>
</dbReference>
<protein>
    <submittedName>
        <fullName evidence="2">Helix-turn-helix domain-containing protein</fullName>
    </submittedName>
</protein>
<name>A0ABW4MI78_9BACI</name>
<dbReference type="InterPro" id="IPR008308">
    <property type="entry name" value="YpbB-like"/>
</dbReference>
<dbReference type="Pfam" id="PF14493">
    <property type="entry name" value="HTH_40"/>
    <property type="match status" value="1"/>
</dbReference>
<accession>A0ABW4MI78</accession>
<gene>
    <name evidence="2" type="ORF">ACFSFW_01165</name>
</gene>
<dbReference type="RefSeq" id="WP_388034559.1">
    <property type="nucleotide sequence ID" value="NZ_JBHUEK010000004.1"/>
</dbReference>
<keyword evidence="3" id="KW-1185">Reference proteome</keyword>
<dbReference type="Proteomes" id="UP001597227">
    <property type="component" value="Unassembled WGS sequence"/>
</dbReference>